<reference evidence="3 4" key="1">
    <citation type="submission" date="2019-10" db="EMBL/GenBank/DDBJ databases">
        <title>Bifidobacterium from non-human primates.</title>
        <authorList>
            <person name="Modesto M."/>
        </authorList>
    </citation>
    <scope>NUCLEOTIDE SEQUENCE [LARGE SCALE GENOMIC DNA]</scope>
    <source>
        <strain evidence="3 4">TRE17</strain>
    </source>
</reference>
<feature type="transmembrane region" description="Helical" evidence="2">
    <location>
        <begin position="97"/>
        <end position="116"/>
    </location>
</feature>
<evidence type="ECO:0000313" key="3">
    <source>
        <dbReference type="EMBL" id="NEG90535.1"/>
    </source>
</evidence>
<keyword evidence="2" id="KW-0472">Membrane</keyword>
<evidence type="ECO:0000256" key="2">
    <source>
        <dbReference type="SAM" id="Phobius"/>
    </source>
</evidence>
<dbReference type="AlphaFoldDB" id="A0A6N9Z8X9"/>
<feature type="region of interest" description="Disordered" evidence="1">
    <location>
        <begin position="330"/>
        <end position="432"/>
    </location>
</feature>
<evidence type="ECO:0000313" key="4">
    <source>
        <dbReference type="Proteomes" id="UP000469194"/>
    </source>
</evidence>
<feature type="compositionally biased region" description="Polar residues" evidence="1">
    <location>
        <begin position="274"/>
        <end position="292"/>
    </location>
</feature>
<keyword evidence="4" id="KW-1185">Reference proteome</keyword>
<proteinExistence type="predicted"/>
<feature type="compositionally biased region" description="Low complexity" evidence="1">
    <location>
        <begin position="360"/>
        <end position="379"/>
    </location>
</feature>
<feature type="transmembrane region" description="Helical" evidence="2">
    <location>
        <begin position="6"/>
        <end position="25"/>
    </location>
</feature>
<dbReference type="EMBL" id="WHZW01000031">
    <property type="protein sequence ID" value="NEG90535.1"/>
    <property type="molecule type" value="Genomic_DNA"/>
</dbReference>
<sequence length="441" mass="46703">MGYESLSAVVVLVIFIIVMAGWLPVRTAKGMRKVAEHREDKYSPSLHLVGMNDGTRFSDEHTPQAKGIIMQPDTKYTSERIAHVRQLRRAAIRRRRMIVVSLLAVTVVVLAISFPLKFSPLFALIPAAMMLAVIGLGVRAAAQAREWERKVAASRKAKAARKPKVQTVVEPARRAVEQPADRRKPAAVPGNPANEPVTDVMEQREIRRALEQARKEQAAAFAQREARRAAEREAAKAAVSAVAQSAASDVASAEEVIDTTAASVEGSVEAPAAQDSQQIPQPAAPRNSQTASVEPAAPADETSELAHVSPSRALDAFEMASQDLISFSLGAPRNGVEPAAPAPESLEIKSTKQVAKAVPAAQNDTDTANAADVAASDGAETSASAETQDAVVQESPSAVSDAVNDTAAFHDSEERVEVDAPEATSDSLGTGLEAILARRSA</sequence>
<keyword evidence="2" id="KW-0812">Transmembrane</keyword>
<protein>
    <submittedName>
        <fullName evidence="3">Uncharacterized protein</fullName>
    </submittedName>
</protein>
<feature type="compositionally biased region" description="Basic and acidic residues" evidence="1">
    <location>
        <begin position="171"/>
        <end position="184"/>
    </location>
</feature>
<feature type="region of interest" description="Disordered" evidence="1">
    <location>
        <begin position="154"/>
        <end position="200"/>
    </location>
</feature>
<feature type="region of interest" description="Disordered" evidence="1">
    <location>
        <begin position="265"/>
        <end position="308"/>
    </location>
</feature>
<feature type="transmembrane region" description="Helical" evidence="2">
    <location>
        <begin position="122"/>
        <end position="142"/>
    </location>
</feature>
<organism evidence="3 4">
    <name type="scientific">Bifidobacterium aerophilum</name>
    <dbReference type="NCBI Taxonomy" id="1798155"/>
    <lineage>
        <taxon>Bacteria</taxon>
        <taxon>Bacillati</taxon>
        <taxon>Actinomycetota</taxon>
        <taxon>Actinomycetes</taxon>
        <taxon>Bifidobacteriales</taxon>
        <taxon>Bifidobacteriaceae</taxon>
        <taxon>Bifidobacterium</taxon>
    </lineage>
</organism>
<feature type="compositionally biased region" description="Basic and acidic residues" evidence="1">
    <location>
        <begin position="408"/>
        <end position="418"/>
    </location>
</feature>
<comment type="caution">
    <text evidence="3">The sequence shown here is derived from an EMBL/GenBank/DDBJ whole genome shotgun (WGS) entry which is preliminary data.</text>
</comment>
<feature type="compositionally biased region" description="Basic residues" evidence="1">
    <location>
        <begin position="154"/>
        <end position="164"/>
    </location>
</feature>
<evidence type="ECO:0000256" key="1">
    <source>
        <dbReference type="SAM" id="MobiDB-lite"/>
    </source>
</evidence>
<dbReference type="Proteomes" id="UP000469194">
    <property type="component" value="Unassembled WGS sequence"/>
</dbReference>
<gene>
    <name evidence="3" type="ORF">GFD25_11195</name>
</gene>
<accession>A0A6N9Z8X9</accession>
<keyword evidence="2" id="KW-1133">Transmembrane helix</keyword>
<name>A0A6N9Z8X9_9BIFI</name>